<feature type="non-terminal residue" evidence="1">
    <location>
        <position position="168"/>
    </location>
</feature>
<organism evidence="1 2">
    <name type="scientific">Acaulospora morrowiae</name>
    <dbReference type="NCBI Taxonomy" id="94023"/>
    <lineage>
        <taxon>Eukaryota</taxon>
        <taxon>Fungi</taxon>
        <taxon>Fungi incertae sedis</taxon>
        <taxon>Mucoromycota</taxon>
        <taxon>Glomeromycotina</taxon>
        <taxon>Glomeromycetes</taxon>
        <taxon>Diversisporales</taxon>
        <taxon>Acaulosporaceae</taxon>
        <taxon>Acaulospora</taxon>
    </lineage>
</organism>
<dbReference type="AlphaFoldDB" id="A0A9N9P2Z6"/>
<comment type="caution">
    <text evidence="1">The sequence shown here is derived from an EMBL/GenBank/DDBJ whole genome shotgun (WGS) entry which is preliminary data.</text>
</comment>
<gene>
    <name evidence="1" type="ORF">AMORRO_LOCUS17509</name>
</gene>
<reference evidence="1" key="1">
    <citation type="submission" date="2021-06" db="EMBL/GenBank/DDBJ databases">
        <authorList>
            <person name="Kallberg Y."/>
            <person name="Tangrot J."/>
            <person name="Rosling A."/>
        </authorList>
    </citation>
    <scope>NUCLEOTIDE SEQUENCE</scope>
    <source>
        <strain evidence="1">CL551</strain>
    </source>
</reference>
<dbReference type="EMBL" id="CAJVPV010054535">
    <property type="protein sequence ID" value="CAG8783325.1"/>
    <property type="molecule type" value="Genomic_DNA"/>
</dbReference>
<sequence>MSVVKYNSILPIIIINEFKRIFKGLNVGLEISVSNKHSILKLCQPELFTGSSIDKQICSNVDPSEEDQAKISGLLATRGILSFKVQDGEYFHYLVITWVVKTGMMRGRNSVTVSIQDKKPERNNSQELFNRLHVKENKKYPGDAINPRNDYYCVYGGITDGSNAKLEI</sequence>
<dbReference type="OrthoDB" id="2439709at2759"/>
<proteinExistence type="predicted"/>
<evidence type="ECO:0000313" key="2">
    <source>
        <dbReference type="Proteomes" id="UP000789342"/>
    </source>
</evidence>
<evidence type="ECO:0000313" key="1">
    <source>
        <dbReference type="EMBL" id="CAG8783325.1"/>
    </source>
</evidence>
<dbReference type="Proteomes" id="UP000789342">
    <property type="component" value="Unassembled WGS sequence"/>
</dbReference>
<keyword evidence="2" id="KW-1185">Reference proteome</keyword>
<protein>
    <submittedName>
        <fullName evidence="1">6088_t:CDS:1</fullName>
    </submittedName>
</protein>
<name>A0A9N9P2Z6_9GLOM</name>
<accession>A0A9N9P2Z6</accession>